<feature type="region of interest" description="Disordered" evidence="9">
    <location>
        <begin position="182"/>
        <end position="202"/>
    </location>
</feature>
<dbReference type="SUPFAM" id="SSF54171">
    <property type="entry name" value="DNA-binding domain"/>
    <property type="match status" value="1"/>
</dbReference>
<dbReference type="InterPro" id="IPR044808">
    <property type="entry name" value="ERF_plant"/>
</dbReference>
<evidence type="ECO:0000256" key="4">
    <source>
        <dbReference type="ARBA" id="ARBA00023125"/>
    </source>
</evidence>
<evidence type="ECO:0000313" key="11">
    <source>
        <dbReference type="EMBL" id="KAJ9678752.1"/>
    </source>
</evidence>
<dbReference type="GO" id="GO:0003700">
    <property type="term" value="F:DNA-binding transcription factor activity"/>
    <property type="evidence" value="ECO:0007669"/>
    <property type="project" value="InterPro"/>
</dbReference>
<evidence type="ECO:0000256" key="2">
    <source>
        <dbReference type="ARBA" id="ARBA00022745"/>
    </source>
</evidence>
<dbReference type="PANTHER" id="PTHR31190">
    <property type="entry name" value="DNA-BINDING DOMAIN"/>
    <property type="match status" value="1"/>
</dbReference>
<dbReference type="InterPro" id="IPR036955">
    <property type="entry name" value="AP2/ERF_dom_sf"/>
</dbReference>
<dbReference type="InterPro" id="IPR001471">
    <property type="entry name" value="AP2/ERF_dom"/>
</dbReference>
<dbReference type="AlphaFoldDB" id="A0AA38YY91"/>
<dbReference type="FunFam" id="3.30.730.10:FF:000001">
    <property type="entry name" value="Ethylene-responsive transcription factor 2"/>
    <property type="match status" value="1"/>
</dbReference>
<dbReference type="GO" id="GO:0005634">
    <property type="term" value="C:nucleus"/>
    <property type="evidence" value="ECO:0007669"/>
    <property type="project" value="UniProtKB-SubCell"/>
</dbReference>
<comment type="subcellular location">
    <subcellularLocation>
        <location evidence="1">Nucleus</location>
    </subcellularLocation>
</comment>
<keyword evidence="4" id="KW-0238">DNA-binding</keyword>
<gene>
    <name evidence="11" type="ORF">PVL29_020828</name>
</gene>
<evidence type="ECO:0000256" key="6">
    <source>
        <dbReference type="ARBA" id="ARBA00023163"/>
    </source>
</evidence>
<accession>A0AA38YY91</accession>
<reference evidence="11 12" key="1">
    <citation type="journal article" date="2023" name="BMC Biotechnol.">
        <title>Vitis rotundifolia cv Carlos genome sequencing.</title>
        <authorList>
            <person name="Huff M."/>
            <person name="Hulse-Kemp A."/>
            <person name="Scheffler B."/>
            <person name="Youngblood R."/>
            <person name="Simpson S."/>
            <person name="Babiker E."/>
            <person name="Staton M."/>
        </authorList>
    </citation>
    <scope>NUCLEOTIDE SEQUENCE [LARGE SCALE GENOMIC DNA]</scope>
    <source>
        <tissue evidence="11">Leaf</tissue>
    </source>
</reference>
<feature type="domain" description="AP2/ERF" evidence="10">
    <location>
        <begin position="119"/>
        <end position="177"/>
    </location>
</feature>
<dbReference type="EMBL" id="JARBHA010000016">
    <property type="protein sequence ID" value="KAJ9678752.1"/>
    <property type="molecule type" value="Genomic_DNA"/>
</dbReference>
<evidence type="ECO:0000256" key="7">
    <source>
        <dbReference type="ARBA" id="ARBA00023242"/>
    </source>
</evidence>
<dbReference type="GO" id="GO:0000976">
    <property type="term" value="F:transcription cis-regulatory region binding"/>
    <property type="evidence" value="ECO:0007669"/>
    <property type="project" value="UniProtKB-ARBA"/>
</dbReference>
<dbReference type="Pfam" id="PF00847">
    <property type="entry name" value="AP2"/>
    <property type="match status" value="1"/>
</dbReference>
<feature type="region of interest" description="Disordered" evidence="9">
    <location>
        <begin position="81"/>
        <end position="114"/>
    </location>
</feature>
<keyword evidence="6" id="KW-0804">Transcription</keyword>
<feature type="compositionally biased region" description="Polar residues" evidence="9">
    <location>
        <begin position="81"/>
        <end position="91"/>
    </location>
</feature>
<dbReference type="CDD" id="cd00018">
    <property type="entry name" value="AP2"/>
    <property type="match status" value="1"/>
</dbReference>
<evidence type="ECO:0000256" key="1">
    <source>
        <dbReference type="ARBA" id="ARBA00004123"/>
    </source>
</evidence>
<protein>
    <recommendedName>
        <fullName evidence="10">AP2/ERF domain-containing protein</fullName>
    </recommendedName>
</protein>
<evidence type="ECO:0000313" key="12">
    <source>
        <dbReference type="Proteomes" id="UP001168098"/>
    </source>
</evidence>
<comment type="caution">
    <text evidence="11">The sequence shown here is derived from an EMBL/GenBank/DDBJ whole genome shotgun (WGS) entry which is preliminary data.</text>
</comment>
<evidence type="ECO:0000256" key="9">
    <source>
        <dbReference type="SAM" id="MobiDB-lite"/>
    </source>
</evidence>
<proteinExistence type="inferred from homology"/>
<evidence type="ECO:0000256" key="5">
    <source>
        <dbReference type="ARBA" id="ARBA00023159"/>
    </source>
</evidence>
<evidence type="ECO:0000259" key="10">
    <source>
        <dbReference type="PROSITE" id="PS51032"/>
    </source>
</evidence>
<keyword evidence="12" id="KW-1185">Reference proteome</keyword>
<dbReference type="Gene3D" id="3.30.730.10">
    <property type="entry name" value="AP2/ERF domain"/>
    <property type="match status" value="1"/>
</dbReference>
<evidence type="ECO:0000256" key="3">
    <source>
        <dbReference type="ARBA" id="ARBA00023015"/>
    </source>
</evidence>
<dbReference type="PRINTS" id="PR00367">
    <property type="entry name" value="ETHRSPELEMNT"/>
</dbReference>
<evidence type="ECO:0000256" key="8">
    <source>
        <dbReference type="ARBA" id="ARBA00024343"/>
    </source>
</evidence>
<keyword evidence="2" id="KW-0936">Ethylene signaling pathway</keyword>
<dbReference type="GO" id="GO:0009873">
    <property type="term" value="P:ethylene-activated signaling pathway"/>
    <property type="evidence" value="ECO:0007669"/>
    <property type="project" value="UniProtKB-KW"/>
</dbReference>
<dbReference type="PROSITE" id="PS51032">
    <property type="entry name" value="AP2_ERF"/>
    <property type="match status" value="1"/>
</dbReference>
<dbReference type="GO" id="GO:0006950">
    <property type="term" value="P:response to stress"/>
    <property type="evidence" value="ECO:0007669"/>
    <property type="project" value="UniProtKB-ARBA"/>
</dbReference>
<feature type="compositionally biased region" description="Basic and acidic residues" evidence="9">
    <location>
        <begin position="192"/>
        <end position="202"/>
    </location>
</feature>
<comment type="similarity">
    <text evidence="8">Belongs to the AP2/ERF transcription factor family. ERF subfamily.</text>
</comment>
<organism evidence="11 12">
    <name type="scientific">Vitis rotundifolia</name>
    <name type="common">Muscadine grape</name>
    <dbReference type="NCBI Taxonomy" id="103349"/>
    <lineage>
        <taxon>Eukaryota</taxon>
        <taxon>Viridiplantae</taxon>
        <taxon>Streptophyta</taxon>
        <taxon>Embryophyta</taxon>
        <taxon>Tracheophyta</taxon>
        <taxon>Spermatophyta</taxon>
        <taxon>Magnoliopsida</taxon>
        <taxon>eudicotyledons</taxon>
        <taxon>Gunneridae</taxon>
        <taxon>Pentapetalae</taxon>
        <taxon>rosids</taxon>
        <taxon>Vitales</taxon>
        <taxon>Vitaceae</taxon>
        <taxon>Viteae</taxon>
        <taxon>Vitis</taxon>
    </lineage>
</organism>
<dbReference type="PANTHER" id="PTHR31190:SF499">
    <property type="entry name" value="ETHYLENE-RESPONSIVE TRANSCRIPTION FACTOR ERF105"/>
    <property type="match status" value="1"/>
</dbReference>
<name>A0AA38YY91_VITRO</name>
<keyword evidence="5" id="KW-0010">Activator</keyword>
<dbReference type="SMART" id="SM00380">
    <property type="entry name" value="AP2"/>
    <property type="match status" value="1"/>
</dbReference>
<dbReference type="Proteomes" id="UP001168098">
    <property type="component" value="Unassembled WGS sequence"/>
</dbReference>
<keyword evidence="3" id="KW-0805">Transcription regulation</keyword>
<dbReference type="InterPro" id="IPR016177">
    <property type="entry name" value="DNA-bd_dom_sf"/>
</dbReference>
<sequence>MADKVSSFQLIHQQLLSDFECVETFVSDVGEASQASTSESSVSTSHIVQVSDYLKPNEHENNSFFLHRSTSAPSGVFQFGTKSQKTSTLSQRRPPLSISVPPPPTSQPSSAPVAGEIRHYRGVRRRPWGKFAAEIRDSNRRGSRVWLGTFETAIEAARAYDQAAFKMRGSKAILNFPLEAGNWSGSDPPDTSGRKRERDCETQVREQVEIKVLKQEEVEFPKSDSTAAAADVLGISPLTPSSWRAVWEERDMKGIFNLPPLTPSSPHHWIAYSQLLVE</sequence>
<keyword evidence="7" id="KW-0539">Nucleus</keyword>